<feature type="region of interest" description="Disordered" evidence="1">
    <location>
        <begin position="1"/>
        <end position="24"/>
    </location>
</feature>
<feature type="non-terminal residue" evidence="2">
    <location>
        <position position="290"/>
    </location>
</feature>
<evidence type="ECO:0000313" key="3">
    <source>
        <dbReference type="Proteomes" id="UP001159363"/>
    </source>
</evidence>
<name>A0ABQ9GTV4_9NEOP</name>
<evidence type="ECO:0000313" key="2">
    <source>
        <dbReference type="EMBL" id="KAJ8875409.1"/>
    </source>
</evidence>
<evidence type="ECO:0000256" key="1">
    <source>
        <dbReference type="SAM" id="MobiDB-lite"/>
    </source>
</evidence>
<gene>
    <name evidence="2" type="ORF">PR048_023304</name>
</gene>
<keyword evidence="3" id="KW-1185">Reference proteome</keyword>
<accession>A0ABQ9GTV4</accession>
<organism evidence="2 3">
    <name type="scientific">Dryococelus australis</name>
    <dbReference type="NCBI Taxonomy" id="614101"/>
    <lineage>
        <taxon>Eukaryota</taxon>
        <taxon>Metazoa</taxon>
        <taxon>Ecdysozoa</taxon>
        <taxon>Arthropoda</taxon>
        <taxon>Hexapoda</taxon>
        <taxon>Insecta</taxon>
        <taxon>Pterygota</taxon>
        <taxon>Neoptera</taxon>
        <taxon>Polyneoptera</taxon>
        <taxon>Phasmatodea</taxon>
        <taxon>Verophasmatodea</taxon>
        <taxon>Anareolatae</taxon>
        <taxon>Phasmatidae</taxon>
        <taxon>Eurycanthinae</taxon>
        <taxon>Dryococelus</taxon>
    </lineage>
</organism>
<dbReference type="Proteomes" id="UP001159363">
    <property type="component" value="Chromosome 8"/>
</dbReference>
<reference evidence="2 3" key="1">
    <citation type="submission" date="2023-02" db="EMBL/GenBank/DDBJ databases">
        <title>LHISI_Scaffold_Assembly.</title>
        <authorList>
            <person name="Stuart O.P."/>
            <person name="Cleave R."/>
            <person name="Magrath M.J.L."/>
            <person name="Mikheyev A.S."/>
        </authorList>
    </citation>
    <scope>NUCLEOTIDE SEQUENCE [LARGE SCALE GENOMIC DNA]</scope>
    <source>
        <strain evidence="2">Daus_M_001</strain>
        <tissue evidence="2">Leg muscle</tissue>
    </source>
</reference>
<comment type="caution">
    <text evidence="2">The sequence shown here is derived from an EMBL/GenBank/DDBJ whole genome shotgun (WGS) entry which is preliminary data.</text>
</comment>
<feature type="region of interest" description="Disordered" evidence="1">
    <location>
        <begin position="189"/>
        <end position="219"/>
    </location>
</feature>
<dbReference type="EMBL" id="JARBHB010000009">
    <property type="protein sequence ID" value="KAJ8875409.1"/>
    <property type="molecule type" value="Genomic_DNA"/>
</dbReference>
<proteinExistence type="predicted"/>
<feature type="compositionally biased region" description="Low complexity" evidence="1">
    <location>
        <begin position="201"/>
        <end position="217"/>
    </location>
</feature>
<sequence length="290" mass="30835">MLGLQITPRETRAPRRADKKRTKKRRILIPKVDDSVQHLSDALALLNPLHPLASEGGHRRWAVQRDGDPRRQLRLAEGARLEGGGHLVDVASLLLASSRGAPAPRVLRDVEGVALAVAEAVHDGARDATFLPDALHQRLRLAPVALEVLAGRRTCSSGGVLSARSGFTVVEELPGVFLAAGARGRKDGLSGLVGDTGDGSGDSPTTSSSSSSTSESSRAFLCRKRRSSRLAFSARRARNFSTSAVLIMSMMESDWPAGVTDVHRVPFNVASRQAVAHSAACGLICNTPYS</sequence>
<protein>
    <submittedName>
        <fullName evidence="2">Uncharacterized protein</fullName>
    </submittedName>
</protein>